<gene>
    <name evidence="2" type="ORF">FRUB_04435</name>
</gene>
<accession>A0A225E1V9</accession>
<dbReference type="Proteomes" id="UP000214646">
    <property type="component" value="Unassembled WGS sequence"/>
</dbReference>
<dbReference type="InterPro" id="IPR014719">
    <property type="entry name" value="Ribosomal_bL12_C/ClpS-like"/>
</dbReference>
<dbReference type="RefSeq" id="WP_088255528.1">
    <property type="nucleotide sequence ID" value="NZ_NIDE01000005.1"/>
</dbReference>
<feature type="domain" description="Adaptor protein ClpS core" evidence="1">
    <location>
        <begin position="20"/>
        <end position="87"/>
    </location>
</feature>
<dbReference type="PANTHER" id="PTHR33473:SF17">
    <property type="entry name" value="ATP-DEPENDENT CLP PROTEASE ADAPTER PROTEIN CLPS1, CHLOROPLASTIC"/>
    <property type="match status" value="1"/>
</dbReference>
<dbReference type="InterPro" id="IPR003769">
    <property type="entry name" value="ClpS_core"/>
</dbReference>
<dbReference type="GO" id="GO:0030163">
    <property type="term" value="P:protein catabolic process"/>
    <property type="evidence" value="ECO:0007669"/>
    <property type="project" value="InterPro"/>
</dbReference>
<dbReference type="AlphaFoldDB" id="A0A225E1V9"/>
<reference evidence="3" key="1">
    <citation type="submission" date="2017-06" db="EMBL/GenBank/DDBJ databases">
        <title>Genome analysis of Fimbriiglobus ruber SP5, the first member of the order Planctomycetales with confirmed chitinolytic capability.</title>
        <authorList>
            <person name="Ravin N.V."/>
            <person name="Rakitin A.L."/>
            <person name="Ivanova A.A."/>
            <person name="Beletsky A.V."/>
            <person name="Kulichevskaya I.S."/>
            <person name="Mardanov A.V."/>
            <person name="Dedysh S.N."/>
        </authorList>
    </citation>
    <scope>NUCLEOTIDE SEQUENCE [LARGE SCALE GENOMIC DNA]</scope>
    <source>
        <strain evidence="3">SP5</strain>
    </source>
</reference>
<dbReference type="OrthoDB" id="286350at2"/>
<dbReference type="GO" id="GO:0006508">
    <property type="term" value="P:proteolysis"/>
    <property type="evidence" value="ECO:0007669"/>
    <property type="project" value="InterPro"/>
</dbReference>
<sequence>MSKTSTLPEVESESAQKLKYQPPYHVILLNDDDHSYVYVITMLKELFGHPEQKGYQLADAVDKQGRAIVFTTTREHAELKQEQIHAYGPDPTIPRCKGAMTAVIEPAE</sequence>
<dbReference type="InterPro" id="IPR022935">
    <property type="entry name" value="ClpS"/>
</dbReference>
<dbReference type="SUPFAM" id="SSF54736">
    <property type="entry name" value="ClpS-like"/>
    <property type="match status" value="1"/>
</dbReference>
<evidence type="ECO:0000313" key="3">
    <source>
        <dbReference type="Proteomes" id="UP000214646"/>
    </source>
</evidence>
<proteinExistence type="predicted"/>
<protein>
    <recommendedName>
        <fullName evidence="1">Adaptor protein ClpS core domain-containing protein</fullName>
    </recommendedName>
</protein>
<name>A0A225E1V9_9BACT</name>
<evidence type="ECO:0000313" key="2">
    <source>
        <dbReference type="EMBL" id="OWK42357.1"/>
    </source>
</evidence>
<dbReference type="PANTHER" id="PTHR33473">
    <property type="entry name" value="ATP-DEPENDENT CLP PROTEASE ADAPTER PROTEIN CLPS1, CHLOROPLASTIC"/>
    <property type="match status" value="1"/>
</dbReference>
<dbReference type="Pfam" id="PF02617">
    <property type="entry name" value="ClpS"/>
    <property type="match status" value="1"/>
</dbReference>
<dbReference type="Gene3D" id="3.30.1390.10">
    <property type="match status" value="1"/>
</dbReference>
<organism evidence="2 3">
    <name type="scientific">Fimbriiglobus ruber</name>
    <dbReference type="NCBI Taxonomy" id="1908690"/>
    <lineage>
        <taxon>Bacteria</taxon>
        <taxon>Pseudomonadati</taxon>
        <taxon>Planctomycetota</taxon>
        <taxon>Planctomycetia</taxon>
        <taxon>Gemmatales</taxon>
        <taxon>Gemmataceae</taxon>
        <taxon>Fimbriiglobus</taxon>
    </lineage>
</organism>
<dbReference type="EMBL" id="NIDE01000005">
    <property type="protein sequence ID" value="OWK42357.1"/>
    <property type="molecule type" value="Genomic_DNA"/>
</dbReference>
<comment type="caution">
    <text evidence="2">The sequence shown here is derived from an EMBL/GenBank/DDBJ whole genome shotgun (WGS) entry which is preliminary data.</text>
</comment>
<keyword evidence="3" id="KW-1185">Reference proteome</keyword>
<evidence type="ECO:0000259" key="1">
    <source>
        <dbReference type="Pfam" id="PF02617"/>
    </source>
</evidence>